<evidence type="ECO:0000313" key="3">
    <source>
        <dbReference type="Proteomes" id="UP000243205"/>
    </source>
</evidence>
<dbReference type="GO" id="GO:0016787">
    <property type="term" value="F:hydrolase activity"/>
    <property type="evidence" value="ECO:0007669"/>
    <property type="project" value="UniProtKB-KW"/>
</dbReference>
<dbReference type="STRING" id="57664.SAMN05661003_103202"/>
<dbReference type="AlphaFoldDB" id="A0A1G6ZZ94"/>
<accession>A0A1G6ZZ94</accession>
<name>A0A1G6ZZ94_9BACT</name>
<dbReference type="SUPFAM" id="SSF53474">
    <property type="entry name" value="alpha/beta-Hydrolases"/>
    <property type="match status" value="1"/>
</dbReference>
<sequence length="311" mass="33867">MKLLLVLLFAVLGAACGYSLLVARRQADRLLAHPLIVRRRRYADDPAREPATLLQTAGLAARPLCLTSADGLHLNAWYLPAAGSASLILLHGYKMDCGEMVPYAQLLGRHGFGVLLLDLRGHGNSAGEDIRFGQQEWQDIAAAADFLYQRNPAGAIGLLGNSMGGALALCYAARDPRIAAVVAHSPYASVRHSLRRGVKRFTGLPAFPFVPLIRLHSRTRVDLDASDIAPLACIGQIAPRPVLLLMGGRDSVVEPSGAFALQQAGGDHCQLWYEPELEHVAFLHERPAQFEQRLISFLRQHLLAQEESPGR</sequence>
<dbReference type="OrthoDB" id="9780765at2"/>
<dbReference type="Gene3D" id="3.40.50.1820">
    <property type="entry name" value="alpha/beta hydrolase"/>
    <property type="match status" value="1"/>
</dbReference>
<dbReference type="PANTHER" id="PTHR43358">
    <property type="entry name" value="ALPHA/BETA-HYDROLASE"/>
    <property type="match status" value="1"/>
</dbReference>
<dbReference type="InterPro" id="IPR000073">
    <property type="entry name" value="AB_hydrolase_1"/>
</dbReference>
<dbReference type="InterPro" id="IPR022742">
    <property type="entry name" value="Hydrolase_4"/>
</dbReference>
<keyword evidence="2" id="KW-0378">Hydrolase</keyword>
<keyword evidence="3" id="KW-1185">Reference proteome</keyword>
<protein>
    <submittedName>
        <fullName evidence="2">Alpha/beta hydrolase family protein</fullName>
    </submittedName>
</protein>
<dbReference type="EMBL" id="FNAQ01000003">
    <property type="protein sequence ID" value="SDE07998.1"/>
    <property type="molecule type" value="Genomic_DNA"/>
</dbReference>
<feature type="domain" description="Serine aminopeptidase S33" evidence="1">
    <location>
        <begin position="85"/>
        <end position="202"/>
    </location>
</feature>
<dbReference type="InterPro" id="IPR029058">
    <property type="entry name" value="AB_hydrolase_fold"/>
</dbReference>
<dbReference type="PRINTS" id="PR00111">
    <property type="entry name" value="ABHYDROLASE"/>
</dbReference>
<evidence type="ECO:0000313" key="2">
    <source>
        <dbReference type="EMBL" id="SDE07998.1"/>
    </source>
</evidence>
<dbReference type="PANTHER" id="PTHR43358:SF4">
    <property type="entry name" value="ALPHA_BETA HYDROLASE FOLD-1 DOMAIN-CONTAINING PROTEIN"/>
    <property type="match status" value="1"/>
</dbReference>
<organism evidence="2 3">
    <name type="scientific">Desulfuromonas thiophila</name>
    <dbReference type="NCBI Taxonomy" id="57664"/>
    <lineage>
        <taxon>Bacteria</taxon>
        <taxon>Pseudomonadati</taxon>
        <taxon>Thermodesulfobacteriota</taxon>
        <taxon>Desulfuromonadia</taxon>
        <taxon>Desulfuromonadales</taxon>
        <taxon>Desulfuromonadaceae</taxon>
        <taxon>Desulfuromonas</taxon>
    </lineage>
</organism>
<proteinExistence type="predicted"/>
<evidence type="ECO:0000259" key="1">
    <source>
        <dbReference type="Pfam" id="PF12146"/>
    </source>
</evidence>
<gene>
    <name evidence="2" type="ORF">SAMN05661003_103202</name>
</gene>
<reference evidence="3" key="1">
    <citation type="submission" date="2016-10" db="EMBL/GenBank/DDBJ databases">
        <authorList>
            <person name="Varghese N."/>
            <person name="Submissions S."/>
        </authorList>
    </citation>
    <scope>NUCLEOTIDE SEQUENCE [LARGE SCALE GENOMIC DNA]</scope>
    <source>
        <strain evidence="3">DSM 8987</strain>
    </source>
</reference>
<dbReference type="InterPro" id="IPR052920">
    <property type="entry name" value="DNA-binding_regulatory"/>
</dbReference>
<dbReference type="Pfam" id="PF12146">
    <property type="entry name" value="Hydrolase_4"/>
    <property type="match status" value="1"/>
</dbReference>
<dbReference type="Proteomes" id="UP000243205">
    <property type="component" value="Unassembled WGS sequence"/>
</dbReference>
<dbReference type="RefSeq" id="WP_092076839.1">
    <property type="nucleotide sequence ID" value="NZ_FNAQ01000003.1"/>
</dbReference>
<dbReference type="PROSITE" id="PS51257">
    <property type="entry name" value="PROKAR_LIPOPROTEIN"/>
    <property type="match status" value="1"/>
</dbReference>